<dbReference type="PANTHER" id="PTHR10715">
    <property type="entry name" value="60S RIBOSOMAL PROTEIN L6"/>
    <property type="match status" value="1"/>
</dbReference>
<dbReference type="PANTHER" id="PTHR10715:SF0">
    <property type="entry name" value="LARGE RIBOSOMAL SUBUNIT PROTEIN EL6"/>
    <property type="match status" value="1"/>
</dbReference>
<evidence type="ECO:0000256" key="2">
    <source>
        <dbReference type="ARBA" id="ARBA00022980"/>
    </source>
</evidence>
<keyword evidence="2" id="KW-0689">Ribosomal protein</keyword>
<dbReference type="GO" id="GO:0002181">
    <property type="term" value="P:cytoplasmic translation"/>
    <property type="evidence" value="ECO:0007669"/>
    <property type="project" value="TreeGrafter"/>
</dbReference>
<dbReference type="OrthoDB" id="2436667at2759"/>
<proteinExistence type="inferred from homology"/>
<evidence type="ECO:0000259" key="4">
    <source>
        <dbReference type="Pfam" id="PF03868"/>
    </source>
</evidence>
<keyword evidence="3" id="KW-0687">Ribonucleoprotein</keyword>
<accession>A0A9P7Y1M7</accession>
<dbReference type="Pfam" id="PF01159">
    <property type="entry name" value="Ribosomal_L6e"/>
    <property type="match status" value="1"/>
</dbReference>
<dbReference type="GO" id="GO:0000027">
    <property type="term" value="P:ribosomal large subunit assembly"/>
    <property type="evidence" value="ECO:0007669"/>
    <property type="project" value="TreeGrafter"/>
</dbReference>
<evidence type="ECO:0000256" key="1">
    <source>
        <dbReference type="ARBA" id="ARBA00010592"/>
    </source>
</evidence>
<organism evidence="5 6">
    <name type="scientific">Linnemannia hyalina</name>
    <dbReference type="NCBI Taxonomy" id="64524"/>
    <lineage>
        <taxon>Eukaryota</taxon>
        <taxon>Fungi</taxon>
        <taxon>Fungi incertae sedis</taxon>
        <taxon>Mucoromycota</taxon>
        <taxon>Mortierellomycotina</taxon>
        <taxon>Mortierellomycetes</taxon>
        <taxon>Mortierellales</taxon>
        <taxon>Mortierellaceae</taxon>
        <taxon>Linnemannia</taxon>
    </lineage>
</organism>
<dbReference type="Gene3D" id="2.30.30.30">
    <property type="match status" value="1"/>
</dbReference>
<feature type="domain" description="Large ribosomal subunit protein uL6 N-terminal" evidence="4">
    <location>
        <begin position="64"/>
        <end position="95"/>
    </location>
</feature>
<dbReference type="InterPro" id="IPR014722">
    <property type="entry name" value="Rib_uL2_dom2"/>
</dbReference>
<dbReference type="InterPro" id="IPR008991">
    <property type="entry name" value="Translation_prot_SH3-like_sf"/>
</dbReference>
<dbReference type="SUPFAM" id="SSF50104">
    <property type="entry name" value="Translation proteins SH3-like domain"/>
    <property type="match status" value="1"/>
</dbReference>
<dbReference type="FunFam" id="2.30.30.30:FF:000014">
    <property type="entry name" value="60S ribosomal protein L6"/>
    <property type="match status" value="1"/>
</dbReference>
<evidence type="ECO:0000313" key="5">
    <source>
        <dbReference type="EMBL" id="KAG9070638.1"/>
    </source>
</evidence>
<dbReference type="InterPro" id="IPR041997">
    <property type="entry name" value="Ribosomal_eL6_KOW"/>
</dbReference>
<evidence type="ECO:0000313" key="6">
    <source>
        <dbReference type="Proteomes" id="UP000707451"/>
    </source>
</evidence>
<dbReference type="InterPro" id="IPR005568">
    <property type="entry name" value="Ribosomal_uL6_N"/>
</dbReference>
<comment type="similarity">
    <text evidence="1">Belongs to the eukaryotic ribosomal protein eL6 family.</text>
</comment>
<gene>
    <name evidence="5" type="ORF">KI688_008176</name>
</gene>
<dbReference type="AlphaFoldDB" id="A0A9P7Y1M7"/>
<evidence type="ECO:0000256" key="3">
    <source>
        <dbReference type="ARBA" id="ARBA00023274"/>
    </source>
</evidence>
<dbReference type="GO" id="GO:0003723">
    <property type="term" value="F:RNA binding"/>
    <property type="evidence" value="ECO:0007669"/>
    <property type="project" value="TreeGrafter"/>
</dbReference>
<dbReference type="CDD" id="cd13156">
    <property type="entry name" value="KOW_RPL6"/>
    <property type="match status" value="1"/>
</dbReference>
<keyword evidence="6" id="KW-1185">Reference proteome</keyword>
<dbReference type="Proteomes" id="UP000707451">
    <property type="component" value="Unassembled WGS sequence"/>
</dbReference>
<dbReference type="InterPro" id="IPR000915">
    <property type="entry name" value="60S_ribosomal_eL6"/>
</dbReference>
<dbReference type="EMBL" id="JAHRHY010000003">
    <property type="protein sequence ID" value="KAG9070638.1"/>
    <property type="molecule type" value="Genomic_DNA"/>
</dbReference>
<protein>
    <recommendedName>
        <fullName evidence="4">Large ribosomal subunit protein uL6 N-terminal domain-containing protein</fullName>
    </recommendedName>
</protein>
<dbReference type="Pfam" id="PF03868">
    <property type="entry name" value="Ribosomal_L6e_N"/>
    <property type="match status" value="1"/>
</dbReference>
<name>A0A9P7Y1M7_9FUNG</name>
<reference evidence="5" key="1">
    <citation type="submission" date="2021-06" db="EMBL/GenBank/DDBJ databases">
        <title>Genome Sequence of Mortierella hyaline Strain SCG-10, a Cold-Adapted, Nitrate-Reducing Fungus Isolated from Soil in Minnesota, USA.</title>
        <authorList>
            <person name="Aldossari N."/>
        </authorList>
    </citation>
    <scope>NUCLEOTIDE SEQUENCE</scope>
    <source>
        <strain evidence="5">SCG-10</strain>
    </source>
</reference>
<dbReference type="GO" id="GO:0003735">
    <property type="term" value="F:structural constituent of ribosome"/>
    <property type="evidence" value="ECO:0007669"/>
    <property type="project" value="InterPro"/>
</dbReference>
<sequence>MIENLTSSRLCLITIAAQLDIRNGSQGAGSVYGSRTPALFYNTNDTTTASPGLKHPAKAVFLQHNYPRNSLLAAGVNKYSRSQVIAKRVLYKRKPTGAIAINAPAANKTVEVKGAKNGGSRVIAAAKAPRFYAAEDVALPKKNRKHAGVAKLRNTIVPGTVLILLAGRYRGKRVVFLKQLESGLLLVSGPFKVNGVPLKRVNQAYVIATSTKVELDATKIDAQLNDAYFARPKATKKAATEEAFFEGEKKKEPLAENKVALQKATDKVILEAVNKVEHLRQYLSAKFSLSKGQAPHALQF</sequence>
<dbReference type="GO" id="GO:0022625">
    <property type="term" value="C:cytosolic large ribosomal subunit"/>
    <property type="evidence" value="ECO:0007669"/>
    <property type="project" value="TreeGrafter"/>
</dbReference>
<comment type="caution">
    <text evidence="5">The sequence shown here is derived from an EMBL/GenBank/DDBJ whole genome shotgun (WGS) entry which is preliminary data.</text>
</comment>